<dbReference type="InterPro" id="IPR019108">
    <property type="entry name" value="Caa3_assmbl_CtaG-rel"/>
</dbReference>
<feature type="compositionally biased region" description="Basic and acidic residues" evidence="6">
    <location>
        <begin position="42"/>
        <end position="57"/>
    </location>
</feature>
<organism evidence="8 9">
    <name type="scientific">Phenylobacterium soli</name>
    <dbReference type="NCBI Taxonomy" id="2170551"/>
    <lineage>
        <taxon>Bacteria</taxon>
        <taxon>Pseudomonadati</taxon>
        <taxon>Pseudomonadota</taxon>
        <taxon>Alphaproteobacteria</taxon>
        <taxon>Caulobacterales</taxon>
        <taxon>Caulobacteraceae</taxon>
        <taxon>Phenylobacterium</taxon>
    </lineage>
</organism>
<keyword evidence="5 7" id="KW-0472">Membrane</keyword>
<dbReference type="Proteomes" id="UP000249254">
    <property type="component" value="Unassembled WGS sequence"/>
</dbReference>
<evidence type="ECO:0000256" key="1">
    <source>
        <dbReference type="ARBA" id="ARBA00004651"/>
    </source>
</evidence>
<evidence type="ECO:0000313" key="8">
    <source>
        <dbReference type="EMBL" id="RAK53105.1"/>
    </source>
</evidence>
<protein>
    <submittedName>
        <fullName evidence="8">Cytochrome c oxidase assembly protein</fullName>
    </submittedName>
</protein>
<accession>A0A328AEZ1</accession>
<evidence type="ECO:0000256" key="3">
    <source>
        <dbReference type="ARBA" id="ARBA00022692"/>
    </source>
</evidence>
<dbReference type="AlphaFoldDB" id="A0A328AEZ1"/>
<dbReference type="OrthoDB" id="259025at2"/>
<proteinExistence type="predicted"/>
<dbReference type="Pfam" id="PF09678">
    <property type="entry name" value="Caa3_CtaG"/>
    <property type="match status" value="1"/>
</dbReference>
<evidence type="ECO:0000256" key="4">
    <source>
        <dbReference type="ARBA" id="ARBA00022989"/>
    </source>
</evidence>
<feature type="transmembrane region" description="Helical" evidence="7">
    <location>
        <begin position="286"/>
        <end position="303"/>
    </location>
</feature>
<evidence type="ECO:0000256" key="2">
    <source>
        <dbReference type="ARBA" id="ARBA00022475"/>
    </source>
</evidence>
<evidence type="ECO:0000256" key="7">
    <source>
        <dbReference type="SAM" id="Phobius"/>
    </source>
</evidence>
<feature type="compositionally biased region" description="Basic and acidic residues" evidence="6">
    <location>
        <begin position="75"/>
        <end position="98"/>
    </location>
</feature>
<feature type="transmembrane region" description="Helical" evidence="7">
    <location>
        <begin position="109"/>
        <end position="127"/>
    </location>
</feature>
<keyword evidence="2" id="KW-1003">Cell membrane</keyword>
<evidence type="ECO:0000313" key="9">
    <source>
        <dbReference type="Proteomes" id="UP000249254"/>
    </source>
</evidence>
<feature type="transmembrane region" description="Helical" evidence="7">
    <location>
        <begin position="177"/>
        <end position="197"/>
    </location>
</feature>
<keyword evidence="4 7" id="KW-1133">Transmembrane helix</keyword>
<feature type="transmembrane region" description="Helical" evidence="7">
    <location>
        <begin position="363"/>
        <end position="385"/>
    </location>
</feature>
<comment type="caution">
    <text evidence="8">The sequence shown here is derived from an EMBL/GenBank/DDBJ whole genome shotgun (WGS) entry which is preliminary data.</text>
</comment>
<feature type="transmembrane region" description="Helical" evidence="7">
    <location>
        <begin position="255"/>
        <end position="274"/>
    </location>
</feature>
<feature type="transmembrane region" description="Helical" evidence="7">
    <location>
        <begin position="209"/>
        <end position="234"/>
    </location>
</feature>
<evidence type="ECO:0000256" key="5">
    <source>
        <dbReference type="ARBA" id="ARBA00023136"/>
    </source>
</evidence>
<gene>
    <name evidence="8" type="ORF">DJ017_00430</name>
</gene>
<dbReference type="GO" id="GO:0005886">
    <property type="term" value="C:plasma membrane"/>
    <property type="evidence" value="ECO:0007669"/>
    <property type="project" value="UniProtKB-SubCell"/>
</dbReference>
<keyword evidence="9" id="KW-1185">Reference proteome</keyword>
<dbReference type="EMBL" id="QFYQ01000001">
    <property type="protein sequence ID" value="RAK53105.1"/>
    <property type="molecule type" value="Genomic_DNA"/>
</dbReference>
<evidence type="ECO:0000256" key="6">
    <source>
        <dbReference type="SAM" id="MobiDB-lite"/>
    </source>
</evidence>
<sequence>MDGPVRRRRRLVRPPAVRRQRQLLGLPLRRRALDPAAGRRLRPGDDRRRMDVLDRPRGGQGRGALRHPALFRCGGRGDRRHLLPGHPVRDPRQPDRAGVRAMRRPAPRLLLCLVLAVSARPALAHTASVEPHRWPGPEPWMLIPMLVAVGLHATGFLRLRRRSGPGRGELDRRGRLFAAGMIVLGGATLTPLHALGARSFTAHMVEHELIMLAAAPLLVLARPLGVLLWAFPAAARRGLAEVARNDAAAGAWRTITDPVLATVLQAAALWIWHLPSLFDLALRSEAWHAAQHLSFFIAALLFWQAMLSPRRSPWMAAALLFVTSMATGALGAFMALSESPWYGPYAALGLAAFGLTPSQDQQLAGVLMWAPGGLFHALIAVLLLAPALRNAPREAAHG</sequence>
<feature type="transmembrane region" description="Helical" evidence="7">
    <location>
        <begin position="315"/>
        <end position="336"/>
    </location>
</feature>
<feature type="transmembrane region" description="Helical" evidence="7">
    <location>
        <begin position="139"/>
        <end position="157"/>
    </location>
</feature>
<comment type="subcellular location">
    <subcellularLocation>
        <location evidence="1">Cell membrane</location>
        <topology evidence="1">Multi-pass membrane protein</topology>
    </subcellularLocation>
</comment>
<feature type="region of interest" description="Disordered" evidence="6">
    <location>
        <begin position="22"/>
        <end position="98"/>
    </location>
</feature>
<name>A0A328AEZ1_9CAUL</name>
<keyword evidence="3 7" id="KW-0812">Transmembrane</keyword>
<reference evidence="9" key="1">
    <citation type="submission" date="2018-05" db="EMBL/GenBank/DDBJ databases">
        <authorList>
            <person name="Li X."/>
        </authorList>
    </citation>
    <scope>NUCLEOTIDE SEQUENCE [LARGE SCALE GENOMIC DNA]</scope>
    <source>
        <strain evidence="9">LX32</strain>
    </source>
</reference>